<accession>A0ABV0T711</accession>
<evidence type="ECO:0000313" key="1">
    <source>
        <dbReference type="EMBL" id="MEQ2228254.1"/>
    </source>
</evidence>
<protein>
    <submittedName>
        <fullName evidence="1">Uncharacterized protein</fullName>
    </submittedName>
</protein>
<proteinExistence type="predicted"/>
<dbReference type="EMBL" id="JAHRIQ010023619">
    <property type="protein sequence ID" value="MEQ2228254.1"/>
    <property type="molecule type" value="Genomic_DNA"/>
</dbReference>
<keyword evidence="2" id="KW-1185">Reference proteome</keyword>
<evidence type="ECO:0000313" key="2">
    <source>
        <dbReference type="Proteomes" id="UP001482620"/>
    </source>
</evidence>
<name>A0ABV0T711_9TELE</name>
<sequence>MELRHGGFKVIKIVSFRPCLGGVTGARKRHSIIFAPKVKKCNNFSKEIPNHTKVGMKEDLQVPDYPMGSYADIIKATPPGNRKSLFLLGKVAICLSTFNQLETVSGD</sequence>
<gene>
    <name evidence="1" type="ORF">ILYODFUR_007090</name>
</gene>
<reference evidence="1 2" key="1">
    <citation type="submission" date="2021-06" db="EMBL/GenBank/DDBJ databases">
        <authorList>
            <person name="Palmer J.M."/>
        </authorList>
    </citation>
    <scope>NUCLEOTIDE SEQUENCE [LARGE SCALE GENOMIC DNA]</scope>
    <source>
        <strain evidence="2">if_2019</strain>
        <tissue evidence="1">Muscle</tissue>
    </source>
</reference>
<dbReference type="Proteomes" id="UP001482620">
    <property type="component" value="Unassembled WGS sequence"/>
</dbReference>
<comment type="caution">
    <text evidence="1">The sequence shown here is derived from an EMBL/GenBank/DDBJ whole genome shotgun (WGS) entry which is preliminary data.</text>
</comment>
<organism evidence="1 2">
    <name type="scientific">Ilyodon furcidens</name>
    <name type="common">goldbreast splitfin</name>
    <dbReference type="NCBI Taxonomy" id="33524"/>
    <lineage>
        <taxon>Eukaryota</taxon>
        <taxon>Metazoa</taxon>
        <taxon>Chordata</taxon>
        <taxon>Craniata</taxon>
        <taxon>Vertebrata</taxon>
        <taxon>Euteleostomi</taxon>
        <taxon>Actinopterygii</taxon>
        <taxon>Neopterygii</taxon>
        <taxon>Teleostei</taxon>
        <taxon>Neoteleostei</taxon>
        <taxon>Acanthomorphata</taxon>
        <taxon>Ovalentaria</taxon>
        <taxon>Atherinomorphae</taxon>
        <taxon>Cyprinodontiformes</taxon>
        <taxon>Goodeidae</taxon>
        <taxon>Ilyodon</taxon>
    </lineage>
</organism>